<dbReference type="SMART" id="SM00860">
    <property type="entry name" value="SMI1_KNR4"/>
    <property type="match status" value="1"/>
</dbReference>
<organism evidence="2 3">
    <name type="scientific">Amycolatopsis albispora</name>
    <dbReference type="NCBI Taxonomy" id="1804986"/>
    <lineage>
        <taxon>Bacteria</taxon>
        <taxon>Bacillati</taxon>
        <taxon>Actinomycetota</taxon>
        <taxon>Actinomycetes</taxon>
        <taxon>Pseudonocardiales</taxon>
        <taxon>Pseudonocardiaceae</taxon>
        <taxon>Amycolatopsis</taxon>
    </lineage>
</organism>
<sequence>MHEQLEPAVSDVLTAGEPQVDRAVGDTALLLAGSGFPGEADRLVRTWRSVTERPAAALVPGPVHARAWAMLFEARGERPDWAGELLPLDLDAEEAAHRAYLSRPVPSLPTGLLGDTTAGKIVSGLAEHLEQGAEDPAKTALLRAEDLAREGEHDAALAALADWAALRPSMPAALACRHLAPLLVAGADPLGLGEEHATALAAELIAALRTRYAAKSASLDWPSLIDRVLELREACGRAPASTRDIEAAETRLGRELPPDYREFLRTTDGLPADVAFPRLLAAAELTAHGGVVPVSERGESMILLSPVASGWVVVQTDALLGTSTYRTFRELMEEHLRLLES</sequence>
<name>A0A344L7X6_9PSEU</name>
<dbReference type="Pfam" id="PF09346">
    <property type="entry name" value="SMI1_KNR4"/>
    <property type="match status" value="1"/>
</dbReference>
<dbReference type="OrthoDB" id="458118at2"/>
<evidence type="ECO:0000313" key="2">
    <source>
        <dbReference type="EMBL" id="AXB44150.1"/>
    </source>
</evidence>
<keyword evidence="3" id="KW-1185">Reference proteome</keyword>
<dbReference type="EMBL" id="CP015163">
    <property type="protein sequence ID" value="AXB44150.1"/>
    <property type="molecule type" value="Genomic_DNA"/>
</dbReference>
<evidence type="ECO:0000313" key="3">
    <source>
        <dbReference type="Proteomes" id="UP000250434"/>
    </source>
</evidence>
<dbReference type="SUPFAM" id="SSF160631">
    <property type="entry name" value="SMI1/KNR4-like"/>
    <property type="match status" value="1"/>
</dbReference>
<dbReference type="AlphaFoldDB" id="A0A344L7X6"/>
<dbReference type="InterPro" id="IPR037883">
    <property type="entry name" value="Knr4/Smi1-like_sf"/>
</dbReference>
<reference evidence="2 3" key="1">
    <citation type="submission" date="2016-04" db="EMBL/GenBank/DDBJ databases">
        <title>Complete genome sequence and analysis of deep-sea sediment isolate, Amycolatopsis sp. WP1.</title>
        <authorList>
            <person name="Wang H."/>
            <person name="Chen S."/>
            <person name="Wu Q."/>
        </authorList>
    </citation>
    <scope>NUCLEOTIDE SEQUENCE [LARGE SCALE GENOMIC DNA]</scope>
    <source>
        <strain evidence="2 3">WP1</strain>
    </source>
</reference>
<dbReference type="Gene3D" id="3.40.1580.10">
    <property type="entry name" value="SMI1/KNR4-like"/>
    <property type="match status" value="1"/>
</dbReference>
<dbReference type="KEGG" id="aab:A4R43_17810"/>
<proteinExistence type="predicted"/>
<evidence type="ECO:0000259" key="1">
    <source>
        <dbReference type="SMART" id="SM00860"/>
    </source>
</evidence>
<feature type="domain" description="Knr4/Smi1-like" evidence="1">
    <location>
        <begin position="239"/>
        <end position="334"/>
    </location>
</feature>
<accession>A0A344L7X6</accession>
<gene>
    <name evidence="2" type="ORF">A4R43_17810</name>
</gene>
<dbReference type="Proteomes" id="UP000250434">
    <property type="component" value="Chromosome"/>
</dbReference>
<dbReference type="InterPro" id="IPR018958">
    <property type="entry name" value="Knr4/Smi1-like_dom"/>
</dbReference>
<protein>
    <recommendedName>
        <fullName evidence="1">Knr4/Smi1-like domain-containing protein</fullName>
    </recommendedName>
</protein>